<dbReference type="AlphaFoldDB" id="A0A518CW22"/>
<dbReference type="RefSeq" id="WP_145183090.1">
    <property type="nucleotide sequence ID" value="NZ_CP036290.1"/>
</dbReference>
<dbReference type="EC" id="3.-.-.-" evidence="2"/>
<dbReference type="InterPro" id="IPR041516">
    <property type="entry name" value="LACTB2_WH"/>
</dbReference>
<dbReference type="Pfam" id="PF00753">
    <property type="entry name" value="Lactamase_B"/>
    <property type="match status" value="1"/>
</dbReference>
<accession>A0A518CW22</accession>
<dbReference type="InterPro" id="IPR036866">
    <property type="entry name" value="RibonucZ/Hydroxyglut_hydro"/>
</dbReference>
<dbReference type="Pfam" id="PF17778">
    <property type="entry name" value="WHD_BLACT"/>
    <property type="match status" value="1"/>
</dbReference>
<sequence>MNLAALPTAQGADDEFQWSAAVLLTGPRGWYLVRRNPKLAFFPGYWALAGGKLDPLADGPGPPDPRWERSLRVCALRELEEEVGVLPESLARSMGAERDGLRAELLAGGERERVAGQRFRLQVDAAPECLDALRSITWATTPRFAPRRYRALYFELELPAGEEPVVVDGELVEGAWFEPADLLASWRRGGVLLVPPVVALLEALERAEGGWGAARDAAHAYSFAVDRGALHVVSPTPGIAMAPVRTATIPPATTTNCYVVGHERAYVVDPACTDPGETARLVDYLEEAHGERLVGVLVTHHHPDHTGAVDAVARRFGLPVQAHPLTLARLPVPARTPVELDGGEVLDLGTAPDGSKGWNLAVHHTPGHDRGHLCFVESHARAIVAGDLVSTLSTIVIDPPEGHLRTYLASLERMNALDLGVLLPSHGPAAPDGNAVLAAYLRHRSARESKLARQLAAAGPVALDDLVDLVYDDAPPGLRRLALRSLLAGLEKLAEDGRAERAADDMWAAVDAEPTQSNDQPIQR</sequence>
<dbReference type="Pfam" id="PF00293">
    <property type="entry name" value="NUDIX"/>
    <property type="match status" value="1"/>
</dbReference>
<feature type="domain" description="Nudix hydrolase" evidence="1">
    <location>
        <begin position="14"/>
        <end position="200"/>
    </location>
</feature>
<gene>
    <name evidence="2" type="primary">pksB</name>
    <name evidence="2" type="ORF">Pla163_05250</name>
</gene>
<dbReference type="SUPFAM" id="SSF56281">
    <property type="entry name" value="Metallo-hydrolase/oxidoreductase"/>
    <property type="match status" value="1"/>
</dbReference>
<evidence type="ECO:0000313" key="3">
    <source>
        <dbReference type="Proteomes" id="UP000319342"/>
    </source>
</evidence>
<dbReference type="Gene3D" id="3.90.79.10">
    <property type="entry name" value="Nucleoside Triphosphate Pyrophosphohydrolase"/>
    <property type="match status" value="1"/>
</dbReference>
<organism evidence="2 3">
    <name type="scientific">Rohdeia mirabilis</name>
    <dbReference type="NCBI Taxonomy" id="2528008"/>
    <lineage>
        <taxon>Bacteria</taxon>
        <taxon>Pseudomonadati</taxon>
        <taxon>Planctomycetota</taxon>
        <taxon>Planctomycetia</taxon>
        <taxon>Planctomycetia incertae sedis</taxon>
        <taxon>Rohdeia</taxon>
    </lineage>
</organism>
<dbReference type="EMBL" id="CP036290">
    <property type="protein sequence ID" value="QDU83426.1"/>
    <property type="molecule type" value="Genomic_DNA"/>
</dbReference>
<dbReference type="Gene3D" id="3.60.15.10">
    <property type="entry name" value="Ribonuclease Z/Hydroxyacylglutathione hydrolase-like"/>
    <property type="match status" value="1"/>
</dbReference>
<keyword evidence="3" id="KW-1185">Reference proteome</keyword>
<dbReference type="PROSITE" id="PS51462">
    <property type="entry name" value="NUDIX"/>
    <property type="match status" value="1"/>
</dbReference>
<proteinExistence type="predicted"/>
<dbReference type="InterPro" id="IPR050662">
    <property type="entry name" value="Sec-metab_biosynth-thioest"/>
</dbReference>
<dbReference type="InterPro" id="IPR015797">
    <property type="entry name" value="NUDIX_hydrolase-like_dom_sf"/>
</dbReference>
<dbReference type="SUPFAM" id="SSF55811">
    <property type="entry name" value="Nudix"/>
    <property type="match status" value="1"/>
</dbReference>
<dbReference type="Gene3D" id="1.10.10.10">
    <property type="entry name" value="Winged helix-like DNA-binding domain superfamily/Winged helix DNA-binding domain"/>
    <property type="match status" value="1"/>
</dbReference>
<dbReference type="InterPro" id="IPR001279">
    <property type="entry name" value="Metallo-B-lactamas"/>
</dbReference>
<reference evidence="2 3" key="1">
    <citation type="submission" date="2019-02" db="EMBL/GenBank/DDBJ databases">
        <title>Deep-cultivation of Planctomycetes and their phenomic and genomic characterization uncovers novel biology.</title>
        <authorList>
            <person name="Wiegand S."/>
            <person name="Jogler M."/>
            <person name="Boedeker C."/>
            <person name="Pinto D."/>
            <person name="Vollmers J."/>
            <person name="Rivas-Marin E."/>
            <person name="Kohn T."/>
            <person name="Peeters S.H."/>
            <person name="Heuer A."/>
            <person name="Rast P."/>
            <person name="Oberbeckmann S."/>
            <person name="Bunk B."/>
            <person name="Jeske O."/>
            <person name="Meyerdierks A."/>
            <person name="Storesund J.E."/>
            <person name="Kallscheuer N."/>
            <person name="Luecker S."/>
            <person name="Lage O.M."/>
            <person name="Pohl T."/>
            <person name="Merkel B.J."/>
            <person name="Hornburger P."/>
            <person name="Mueller R.-W."/>
            <person name="Bruemmer F."/>
            <person name="Labrenz M."/>
            <person name="Spormann A.M."/>
            <person name="Op den Camp H."/>
            <person name="Overmann J."/>
            <person name="Amann R."/>
            <person name="Jetten M.S.M."/>
            <person name="Mascher T."/>
            <person name="Medema M.H."/>
            <person name="Devos D.P."/>
            <person name="Kaster A.-K."/>
            <person name="Ovreas L."/>
            <person name="Rohde M."/>
            <person name="Galperin M.Y."/>
            <person name="Jogler C."/>
        </authorList>
    </citation>
    <scope>NUCLEOTIDE SEQUENCE [LARGE SCALE GENOMIC DNA]</scope>
    <source>
        <strain evidence="2 3">Pla163</strain>
    </source>
</reference>
<dbReference type="InterPro" id="IPR000086">
    <property type="entry name" value="NUDIX_hydrolase_dom"/>
</dbReference>
<dbReference type="InterPro" id="IPR036388">
    <property type="entry name" value="WH-like_DNA-bd_sf"/>
</dbReference>
<keyword evidence="2" id="KW-0378">Hydrolase</keyword>
<dbReference type="SMART" id="SM00849">
    <property type="entry name" value="Lactamase_B"/>
    <property type="match status" value="1"/>
</dbReference>
<dbReference type="GO" id="GO:0016787">
    <property type="term" value="F:hydrolase activity"/>
    <property type="evidence" value="ECO:0007669"/>
    <property type="project" value="UniProtKB-KW"/>
</dbReference>
<protein>
    <submittedName>
        <fullName evidence="2">Putative polyketide biosynthesis zinc-dependent hydrolase PksB</fullName>
        <ecNumber evidence="2">3.-.-.-</ecNumber>
    </submittedName>
</protein>
<evidence type="ECO:0000259" key="1">
    <source>
        <dbReference type="PROSITE" id="PS51462"/>
    </source>
</evidence>
<dbReference type="PANTHER" id="PTHR23131:SF0">
    <property type="entry name" value="ENDORIBONUCLEASE LACTB2"/>
    <property type="match status" value="1"/>
</dbReference>
<dbReference type="OrthoDB" id="9802248at2"/>
<evidence type="ECO:0000313" key="2">
    <source>
        <dbReference type="EMBL" id="QDU83426.1"/>
    </source>
</evidence>
<name>A0A518CW22_9BACT</name>
<dbReference type="PANTHER" id="PTHR23131">
    <property type="entry name" value="ENDORIBONUCLEASE LACTB2"/>
    <property type="match status" value="1"/>
</dbReference>
<dbReference type="Proteomes" id="UP000319342">
    <property type="component" value="Chromosome"/>
</dbReference>